<proteinExistence type="predicted"/>
<dbReference type="AlphaFoldDB" id="A0A1N7LLG5"/>
<dbReference type="InterPro" id="IPR036634">
    <property type="entry name" value="PRD_sf"/>
</dbReference>
<dbReference type="Gene3D" id="1.10.1790.10">
    <property type="entry name" value="PRD domain"/>
    <property type="match status" value="1"/>
</dbReference>
<dbReference type="SUPFAM" id="SSF63520">
    <property type="entry name" value="PTS-regulatory domain, PRD"/>
    <property type="match status" value="1"/>
</dbReference>
<dbReference type="InterPro" id="IPR011608">
    <property type="entry name" value="PRD"/>
</dbReference>
<dbReference type="OrthoDB" id="2875478at2"/>
<keyword evidence="3" id="KW-1185">Reference proteome</keyword>
<protein>
    <submittedName>
        <fullName evidence="2">PRD domain-containing protein</fullName>
    </submittedName>
</protein>
<feature type="domain" description="PRD" evidence="1">
    <location>
        <begin position="18"/>
        <end position="125"/>
    </location>
</feature>
<evidence type="ECO:0000259" key="1">
    <source>
        <dbReference type="PROSITE" id="PS51372"/>
    </source>
</evidence>
<evidence type="ECO:0000313" key="2">
    <source>
        <dbReference type="EMBL" id="SIS74647.1"/>
    </source>
</evidence>
<dbReference type="RefSeq" id="WP_009711555.1">
    <property type="nucleotide sequence ID" value="NZ_CP048103.1"/>
</dbReference>
<organism evidence="2 3">
    <name type="scientific">Kroppenstedtia eburnea</name>
    <dbReference type="NCBI Taxonomy" id="714067"/>
    <lineage>
        <taxon>Bacteria</taxon>
        <taxon>Bacillati</taxon>
        <taxon>Bacillota</taxon>
        <taxon>Bacilli</taxon>
        <taxon>Bacillales</taxon>
        <taxon>Thermoactinomycetaceae</taxon>
        <taxon>Kroppenstedtia</taxon>
    </lineage>
</organism>
<evidence type="ECO:0000313" key="3">
    <source>
        <dbReference type="Proteomes" id="UP000186795"/>
    </source>
</evidence>
<dbReference type="EMBL" id="FTOD01000004">
    <property type="protein sequence ID" value="SIS74647.1"/>
    <property type="molecule type" value="Genomic_DNA"/>
</dbReference>
<name>A0A1N7LLG5_9BACL</name>
<gene>
    <name evidence="2" type="ORF">SAMN05421790_104247</name>
</gene>
<accession>A0A1N7LLG5</accession>
<dbReference type="PROSITE" id="PS51372">
    <property type="entry name" value="PRD_2"/>
    <property type="match status" value="1"/>
</dbReference>
<dbReference type="Pfam" id="PF00874">
    <property type="entry name" value="PRD"/>
    <property type="match status" value="1"/>
</dbReference>
<dbReference type="GO" id="GO:0006355">
    <property type="term" value="P:regulation of DNA-templated transcription"/>
    <property type="evidence" value="ECO:0007669"/>
    <property type="project" value="InterPro"/>
</dbReference>
<dbReference type="Proteomes" id="UP000186795">
    <property type="component" value="Unassembled WGS sequence"/>
</dbReference>
<reference evidence="3" key="1">
    <citation type="submission" date="2017-01" db="EMBL/GenBank/DDBJ databases">
        <authorList>
            <person name="Varghese N."/>
            <person name="Submissions S."/>
        </authorList>
    </citation>
    <scope>NUCLEOTIDE SEQUENCE [LARGE SCALE GENOMIC DNA]</scope>
    <source>
        <strain evidence="3">DSM 45196</strain>
    </source>
</reference>
<sequence>MLPAEVKERLDLLVNSKQIEPDTRKKVWESLSRLEREGHLDPTSESIGPFTNHLAIAVERISKGEPITDINEQVNEVVRDHPGLNREAEKLLRQCIQDSDAEITSAETGFVALYLALLRRQPDMD</sequence>